<evidence type="ECO:0000313" key="2">
    <source>
        <dbReference type="Proteomes" id="UP000053271"/>
    </source>
</evidence>
<dbReference type="Proteomes" id="UP000053271">
    <property type="component" value="Unassembled WGS sequence"/>
</dbReference>
<gene>
    <name evidence="1" type="ORF">AQJ30_15740</name>
</gene>
<name>A0A124HR84_9ACTN</name>
<evidence type="ECO:0000313" key="1">
    <source>
        <dbReference type="EMBL" id="KUN37734.1"/>
    </source>
</evidence>
<dbReference type="RefSeq" id="WP_067233849.1">
    <property type="nucleotide sequence ID" value="NZ_KQ948553.1"/>
</dbReference>
<protein>
    <submittedName>
        <fullName evidence="1">Uncharacterized protein</fullName>
    </submittedName>
</protein>
<proteinExistence type="predicted"/>
<dbReference type="STRING" id="68231.AQJ30_15740"/>
<dbReference type="EMBL" id="LMWS01000018">
    <property type="protein sequence ID" value="KUN37734.1"/>
    <property type="molecule type" value="Genomic_DNA"/>
</dbReference>
<comment type="caution">
    <text evidence="1">The sequence shown here is derived from an EMBL/GenBank/DDBJ whole genome shotgun (WGS) entry which is preliminary data.</text>
</comment>
<reference evidence="1 2" key="1">
    <citation type="submission" date="2015-10" db="EMBL/GenBank/DDBJ databases">
        <title>Draft genome sequence of Streptomyces longwoodensis DSM 41677, type strain for the species Streptomyces longwoodensis.</title>
        <authorList>
            <person name="Ruckert C."/>
            <person name="Winkler A."/>
            <person name="Kalinowski J."/>
            <person name="Kampfer P."/>
            <person name="Glaeser S."/>
        </authorList>
    </citation>
    <scope>NUCLEOTIDE SEQUENCE [LARGE SCALE GENOMIC DNA]</scope>
    <source>
        <strain evidence="1 2">DSM 41677</strain>
    </source>
</reference>
<accession>A0A124HR84</accession>
<sequence length="105" mass="12182">MTDRTHLDDLTSEQLDALYDELDRLRARIDRAGIDGPETAPPATRWQIEARIKDRYGTLARDLTDRDRAVDLYRRRRREHPDSGVRLVRKVTLSLVDDPDTDPSP</sequence>
<organism evidence="1 2">
    <name type="scientific">Streptomyces longwoodensis</name>
    <dbReference type="NCBI Taxonomy" id="68231"/>
    <lineage>
        <taxon>Bacteria</taxon>
        <taxon>Bacillati</taxon>
        <taxon>Actinomycetota</taxon>
        <taxon>Actinomycetes</taxon>
        <taxon>Kitasatosporales</taxon>
        <taxon>Streptomycetaceae</taxon>
        <taxon>Streptomyces</taxon>
    </lineage>
</organism>
<keyword evidence="2" id="KW-1185">Reference proteome</keyword>
<dbReference type="AlphaFoldDB" id="A0A124HR84"/>
<dbReference type="GeneID" id="91426051"/>